<dbReference type="AlphaFoldDB" id="A0A816CT05"/>
<dbReference type="CDD" id="cd03411">
    <property type="entry name" value="Ferrochelatase_N"/>
    <property type="match status" value="1"/>
</dbReference>
<evidence type="ECO:0000313" key="3">
    <source>
        <dbReference type="Proteomes" id="UP000663834"/>
    </source>
</evidence>
<evidence type="ECO:0000313" key="2">
    <source>
        <dbReference type="EMBL" id="CAF1624255.1"/>
    </source>
</evidence>
<dbReference type="PANTHER" id="PTHR11108:SF1">
    <property type="entry name" value="FERROCHELATASE, MITOCHONDRIAL"/>
    <property type="match status" value="1"/>
</dbReference>
<evidence type="ECO:0000256" key="1">
    <source>
        <dbReference type="RuleBase" id="RU004185"/>
    </source>
</evidence>
<sequence length="120" mass="13546">MGGSETTDEVYDFLNRLFSDKDIIPLPAQKSLSPLIARRRTPSIQEQHAKIGGGSPIKMWTKTRDRPQRIIAFTQYPQYSCSTTGSSLNAIARYYTAKARKSKLEKDDQIFATNKSMINS</sequence>
<comment type="caution">
    <text evidence="2">The sequence shown here is derived from an EMBL/GenBank/DDBJ whole genome shotgun (WGS) entry which is preliminary data.</text>
</comment>
<dbReference type="InterPro" id="IPR001015">
    <property type="entry name" value="Ferrochelatase"/>
</dbReference>
<dbReference type="InterPro" id="IPR033659">
    <property type="entry name" value="Ferrochelatase_N"/>
</dbReference>
<protein>
    <submittedName>
        <fullName evidence="2">Uncharacterized protein</fullName>
    </submittedName>
</protein>
<name>A0A816CT05_9BILA</name>
<organism evidence="2 3">
    <name type="scientific">Rotaria magnacalcarata</name>
    <dbReference type="NCBI Taxonomy" id="392030"/>
    <lineage>
        <taxon>Eukaryota</taxon>
        <taxon>Metazoa</taxon>
        <taxon>Spiralia</taxon>
        <taxon>Gnathifera</taxon>
        <taxon>Rotifera</taxon>
        <taxon>Eurotatoria</taxon>
        <taxon>Bdelloidea</taxon>
        <taxon>Philodinida</taxon>
        <taxon>Philodinidae</taxon>
        <taxon>Rotaria</taxon>
    </lineage>
</organism>
<comment type="similarity">
    <text evidence="1">Belongs to the ferrochelatase family.</text>
</comment>
<gene>
    <name evidence="2" type="ORF">KQP761_LOCUS25092</name>
</gene>
<dbReference type="SUPFAM" id="SSF53800">
    <property type="entry name" value="Chelatase"/>
    <property type="match status" value="1"/>
</dbReference>
<proteinExistence type="inferred from homology"/>
<dbReference type="PANTHER" id="PTHR11108">
    <property type="entry name" value="FERROCHELATASE"/>
    <property type="match status" value="1"/>
</dbReference>
<dbReference type="GO" id="GO:0006783">
    <property type="term" value="P:heme biosynthetic process"/>
    <property type="evidence" value="ECO:0007669"/>
    <property type="project" value="InterPro"/>
</dbReference>
<accession>A0A816CT05</accession>
<dbReference type="Gene3D" id="3.40.50.1400">
    <property type="match status" value="2"/>
</dbReference>
<dbReference type="Pfam" id="PF00762">
    <property type="entry name" value="Ferrochelatase"/>
    <property type="match status" value="2"/>
</dbReference>
<dbReference type="Proteomes" id="UP000663834">
    <property type="component" value="Unassembled WGS sequence"/>
</dbReference>
<dbReference type="GO" id="GO:0005739">
    <property type="term" value="C:mitochondrion"/>
    <property type="evidence" value="ECO:0007669"/>
    <property type="project" value="TreeGrafter"/>
</dbReference>
<dbReference type="EMBL" id="CAJNOW010013770">
    <property type="protein sequence ID" value="CAF1624255.1"/>
    <property type="molecule type" value="Genomic_DNA"/>
</dbReference>
<reference evidence="2" key="1">
    <citation type="submission" date="2021-02" db="EMBL/GenBank/DDBJ databases">
        <authorList>
            <person name="Nowell W R."/>
        </authorList>
    </citation>
    <scope>NUCLEOTIDE SEQUENCE</scope>
</reference>
<dbReference type="OrthoDB" id="1323at2759"/>
<dbReference type="GO" id="GO:0004325">
    <property type="term" value="F:ferrochelatase activity"/>
    <property type="evidence" value="ECO:0007669"/>
    <property type="project" value="InterPro"/>
</dbReference>